<dbReference type="AlphaFoldDB" id="A0A9J6FQZ8"/>
<comment type="cofactor">
    <cofactor evidence="1 16 17">
        <name>FAD</name>
        <dbReference type="ChEBI" id="CHEBI:57692"/>
    </cofactor>
</comment>
<comment type="subcellular location">
    <subcellularLocation>
        <location evidence="2 16">Mitochondrion</location>
    </subcellularLocation>
</comment>
<keyword evidence="7" id="KW-0813">Transport</keyword>
<keyword evidence="12" id="KW-0249">Electron transport</keyword>
<feature type="domain" description="CHIP N-terminal tetratricopeptide repeat" evidence="19">
    <location>
        <begin position="470"/>
        <end position="495"/>
    </location>
</feature>
<evidence type="ECO:0000256" key="3">
    <source>
        <dbReference type="ARBA" id="ARBA00004731"/>
    </source>
</evidence>
<keyword evidence="10 16" id="KW-0521">NADP</keyword>
<evidence type="ECO:0000256" key="9">
    <source>
        <dbReference type="ARBA" id="ARBA00022827"/>
    </source>
</evidence>
<evidence type="ECO:0000256" key="14">
    <source>
        <dbReference type="ARBA" id="ARBA00023128"/>
    </source>
</evidence>
<feature type="binding site" evidence="18">
    <location>
        <begin position="134"/>
        <end position="137"/>
    </location>
    <ligand>
        <name>NADP(+)</name>
        <dbReference type="ChEBI" id="CHEBI:58349"/>
    </ligand>
</feature>
<keyword evidence="11" id="KW-0809">Transit peptide</keyword>
<dbReference type="Gene3D" id="3.50.50.60">
    <property type="entry name" value="FAD/NAD(P)-binding domain"/>
    <property type="match status" value="1"/>
</dbReference>
<evidence type="ECO:0000259" key="19">
    <source>
        <dbReference type="Pfam" id="PF18391"/>
    </source>
</evidence>
<dbReference type="PANTHER" id="PTHR48467">
    <property type="entry name" value="GLUTAMATE SYNTHASE 1 [NADH], CHLOROPLASTIC-LIKE"/>
    <property type="match status" value="1"/>
</dbReference>
<dbReference type="InterPro" id="IPR021163">
    <property type="entry name" value="Ferredox_Rdtase_adrenod"/>
</dbReference>
<evidence type="ECO:0000313" key="21">
    <source>
        <dbReference type="Proteomes" id="UP000821853"/>
    </source>
</evidence>
<evidence type="ECO:0000256" key="7">
    <source>
        <dbReference type="ARBA" id="ARBA00022448"/>
    </source>
</evidence>
<dbReference type="PIRSF" id="PIRSF000362">
    <property type="entry name" value="FNR"/>
    <property type="match status" value="1"/>
</dbReference>
<dbReference type="Gene3D" id="6.10.140.2020">
    <property type="match status" value="1"/>
</dbReference>
<comment type="caution">
    <text evidence="20">The sequence shown here is derived from an EMBL/GenBank/DDBJ whole genome shotgun (WGS) entry which is preliminary data.</text>
</comment>
<evidence type="ECO:0000256" key="6">
    <source>
        <dbReference type="ARBA" id="ARBA00016287"/>
    </source>
</evidence>
<dbReference type="PRINTS" id="PR00419">
    <property type="entry name" value="ADXRDTASE"/>
</dbReference>
<accession>A0A9J6FQZ8</accession>
<evidence type="ECO:0000256" key="11">
    <source>
        <dbReference type="ARBA" id="ARBA00022946"/>
    </source>
</evidence>
<dbReference type="OMA" id="RFNFIGN"/>
<reference evidence="20 21" key="1">
    <citation type="journal article" date="2020" name="Cell">
        <title>Large-Scale Comparative Analyses of Tick Genomes Elucidate Their Genetic Diversity and Vector Capacities.</title>
        <authorList>
            <consortium name="Tick Genome and Microbiome Consortium (TIGMIC)"/>
            <person name="Jia N."/>
            <person name="Wang J."/>
            <person name="Shi W."/>
            <person name="Du L."/>
            <person name="Sun Y."/>
            <person name="Zhan W."/>
            <person name="Jiang J.F."/>
            <person name="Wang Q."/>
            <person name="Zhang B."/>
            <person name="Ji P."/>
            <person name="Bell-Sakyi L."/>
            <person name="Cui X.M."/>
            <person name="Yuan T.T."/>
            <person name="Jiang B.G."/>
            <person name="Yang W.F."/>
            <person name="Lam T.T."/>
            <person name="Chang Q.C."/>
            <person name="Ding S.J."/>
            <person name="Wang X.J."/>
            <person name="Zhu J.G."/>
            <person name="Ruan X.D."/>
            <person name="Zhao L."/>
            <person name="Wei J.T."/>
            <person name="Ye R.Z."/>
            <person name="Que T.C."/>
            <person name="Du C.H."/>
            <person name="Zhou Y.H."/>
            <person name="Cheng J.X."/>
            <person name="Dai P.F."/>
            <person name="Guo W.B."/>
            <person name="Han X.H."/>
            <person name="Huang E.J."/>
            <person name="Li L.F."/>
            <person name="Wei W."/>
            <person name="Gao Y.C."/>
            <person name="Liu J.Z."/>
            <person name="Shao H.Z."/>
            <person name="Wang X."/>
            <person name="Wang C.C."/>
            <person name="Yang T.C."/>
            <person name="Huo Q.B."/>
            <person name="Li W."/>
            <person name="Chen H.Y."/>
            <person name="Chen S.E."/>
            <person name="Zhou L.G."/>
            <person name="Ni X.B."/>
            <person name="Tian J.H."/>
            <person name="Sheng Y."/>
            <person name="Liu T."/>
            <person name="Pan Y.S."/>
            <person name="Xia L.Y."/>
            <person name="Li J."/>
            <person name="Zhao F."/>
            <person name="Cao W.C."/>
        </authorList>
    </citation>
    <scope>NUCLEOTIDE SEQUENCE [LARGE SCALE GENOMIC DNA]</scope>
    <source>
        <strain evidence="20">HaeL-2018</strain>
    </source>
</reference>
<dbReference type="GO" id="GO:0016491">
    <property type="term" value="F:oxidoreductase activity"/>
    <property type="evidence" value="ECO:0007669"/>
    <property type="project" value="UniProtKB-KW"/>
</dbReference>
<dbReference type="InterPro" id="IPR055275">
    <property type="entry name" value="Ferredox_Rdtase"/>
</dbReference>
<evidence type="ECO:0000256" key="4">
    <source>
        <dbReference type="ARBA" id="ARBA00008312"/>
    </source>
</evidence>
<gene>
    <name evidence="20" type="ORF">HPB48_000472</name>
</gene>
<keyword evidence="9 16" id="KW-0274">FAD</keyword>
<dbReference type="InterPro" id="IPR036188">
    <property type="entry name" value="FAD/NAD-bd_sf"/>
</dbReference>
<evidence type="ECO:0000256" key="17">
    <source>
        <dbReference type="PIRSR" id="PIRSR000362-1"/>
    </source>
</evidence>
<evidence type="ECO:0000256" key="1">
    <source>
        <dbReference type="ARBA" id="ARBA00001974"/>
    </source>
</evidence>
<dbReference type="GO" id="GO:0005739">
    <property type="term" value="C:mitochondrion"/>
    <property type="evidence" value="ECO:0007669"/>
    <property type="project" value="UniProtKB-SubCell"/>
</dbReference>
<feature type="binding site" evidence="18">
    <location>
        <begin position="178"/>
        <end position="179"/>
    </location>
    <ligand>
        <name>NADP(+)</name>
        <dbReference type="ChEBI" id="CHEBI:58349"/>
    </ligand>
</feature>
<feature type="binding site" evidence="18">
    <location>
        <position position="348"/>
    </location>
    <ligand>
        <name>NADP(+)</name>
        <dbReference type="ChEBI" id="CHEBI:58349"/>
    </ligand>
</feature>
<protein>
    <recommendedName>
        <fullName evidence="6 16">NADPH:adrenodoxin oxidoreductase, mitochondrial</fullName>
        <ecNumber evidence="5 16">1.18.1.6</ecNumber>
    </recommendedName>
</protein>
<evidence type="ECO:0000256" key="2">
    <source>
        <dbReference type="ARBA" id="ARBA00004173"/>
    </source>
</evidence>
<proteinExistence type="inferred from homology"/>
<comment type="similarity">
    <text evidence="4 16">Belongs to the ferredoxin--NADP reductase type 1 family.</text>
</comment>
<keyword evidence="13 16" id="KW-0560">Oxidoreductase</keyword>
<dbReference type="Proteomes" id="UP000821853">
    <property type="component" value="Unassembled WGS sequence"/>
</dbReference>
<feature type="binding site" evidence="17">
    <location>
        <position position="341"/>
    </location>
    <ligand>
        <name>FAD</name>
        <dbReference type="ChEBI" id="CHEBI:57692"/>
    </ligand>
</feature>
<feature type="binding site" evidence="17">
    <location>
        <position position="63"/>
    </location>
    <ligand>
        <name>FAD</name>
        <dbReference type="ChEBI" id="CHEBI:57692"/>
    </ligand>
</feature>
<evidence type="ECO:0000256" key="16">
    <source>
        <dbReference type="PIRNR" id="PIRNR000362"/>
    </source>
</evidence>
<dbReference type="SUPFAM" id="SSF51971">
    <property type="entry name" value="Nucleotide-binding domain"/>
    <property type="match status" value="1"/>
</dbReference>
<dbReference type="Gene3D" id="3.40.50.720">
    <property type="entry name" value="NAD(P)-binding Rossmann-like Domain"/>
    <property type="match status" value="1"/>
</dbReference>
<evidence type="ECO:0000256" key="12">
    <source>
        <dbReference type="ARBA" id="ARBA00022982"/>
    </source>
</evidence>
<evidence type="ECO:0000256" key="8">
    <source>
        <dbReference type="ARBA" id="ARBA00022630"/>
    </source>
</evidence>
<evidence type="ECO:0000256" key="5">
    <source>
        <dbReference type="ARBA" id="ARBA00013219"/>
    </source>
</evidence>
<evidence type="ECO:0000256" key="10">
    <source>
        <dbReference type="ARBA" id="ARBA00022857"/>
    </source>
</evidence>
<dbReference type="VEuPathDB" id="VectorBase:HLOH_043110"/>
<dbReference type="SUPFAM" id="SSF51905">
    <property type="entry name" value="FAD/NAD(P)-binding domain"/>
    <property type="match status" value="2"/>
</dbReference>
<feature type="binding site" evidence="17">
    <location>
        <position position="19"/>
    </location>
    <ligand>
        <name>FAD</name>
        <dbReference type="ChEBI" id="CHEBI:57692"/>
    </ligand>
</feature>
<comment type="catalytic activity">
    <reaction evidence="15 16">
        <text>2 reduced [adrenodoxin] + NADP(+) + H(+) = 2 oxidized [adrenodoxin] + NADPH</text>
        <dbReference type="Rhea" id="RHEA:42312"/>
        <dbReference type="Rhea" id="RHEA-COMP:9998"/>
        <dbReference type="Rhea" id="RHEA-COMP:9999"/>
        <dbReference type="ChEBI" id="CHEBI:15378"/>
        <dbReference type="ChEBI" id="CHEBI:33737"/>
        <dbReference type="ChEBI" id="CHEBI:33738"/>
        <dbReference type="ChEBI" id="CHEBI:57783"/>
        <dbReference type="ChEBI" id="CHEBI:58349"/>
        <dbReference type="EC" id="1.18.1.6"/>
    </reaction>
</comment>
<dbReference type="EC" id="1.18.1.6" evidence="5 16"/>
<dbReference type="Pfam" id="PF18391">
    <property type="entry name" value="CHIP_TPR_N"/>
    <property type="match status" value="1"/>
</dbReference>
<dbReference type="EMBL" id="JABSTR010000003">
    <property type="protein sequence ID" value="KAH9365187.1"/>
    <property type="molecule type" value="Genomic_DNA"/>
</dbReference>
<dbReference type="InterPro" id="IPR041312">
    <property type="entry name" value="CHIP_TPR_N"/>
</dbReference>
<organism evidence="20 21">
    <name type="scientific">Haemaphysalis longicornis</name>
    <name type="common">Bush tick</name>
    <dbReference type="NCBI Taxonomy" id="44386"/>
    <lineage>
        <taxon>Eukaryota</taxon>
        <taxon>Metazoa</taxon>
        <taxon>Ecdysozoa</taxon>
        <taxon>Arthropoda</taxon>
        <taxon>Chelicerata</taxon>
        <taxon>Arachnida</taxon>
        <taxon>Acari</taxon>
        <taxon>Parasitiformes</taxon>
        <taxon>Ixodida</taxon>
        <taxon>Ixodoidea</taxon>
        <taxon>Ixodidae</taxon>
        <taxon>Haemaphysalinae</taxon>
        <taxon>Haemaphysalis</taxon>
    </lineage>
</organism>
<keyword evidence="8 16" id="KW-0285">Flavoprotein</keyword>
<feature type="binding site" evidence="18">
    <location>
        <position position="190"/>
    </location>
    <ligand>
        <name>NADP(+)</name>
        <dbReference type="ChEBI" id="CHEBI:58349"/>
    </ligand>
</feature>
<comment type="pathway">
    <text evidence="3">Steroid metabolism; cholesterol metabolism.</text>
</comment>
<evidence type="ECO:0000313" key="20">
    <source>
        <dbReference type="EMBL" id="KAH9365187.1"/>
    </source>
</evidence>
<feature type="binding site" evidence="17">
    <location>
        <position position="27"/>
    </location>
    <ligand>
        <name>FAD</name>
        <dbReference type="ChEBI" id="CHEBI:57692"/>
    </ligand>
</feature>
<evidence type="ECO:0000256" key="15">
    <source>
        <dbReference type="ARBA" id="ARBA00048933"/>
    </source>
</evidence>
<name>A0A9J6FQZ8_HAELO</name>
<dbReference type="FunFam" id="3.50.50.60:FF:000036">
    <property type="entry name" value="NADPH:adrenodoxin oxidoreductase, mitochondrial"/>
    <property type="match status" value="1"/>
</dbReference>
<evidence type="ECO:0000256" key="18">
    <source>
        <dbReference type="PIRSR" id="PIRSR000362-2"/>
    </source>
</evidence>
<dbReference type="PANTHER" id="PTHR48467:SF1">
    <property type="entry name" value="GLUTAMATE SYNTHASE 1 [NADH], CHLOROPLASTIC-LIKE"/>
    <property type="match status" value="1"/>
</dbReference>
<dbReference type="OrthoDB" id="333024at2759"/>
<keyword evidence="21" id="KW-1185">Reference proteome</keyword>
<keyword evidence="14 16" id="KW-0496">Mitochondrion</keyword>
<sequence>MLAQLTLSQFPNAVVDIYEGLPVSFGLVRFGVAPDHPEVKNVINTFTNIAKNPRCNLYGNVRLGTDVTLEDLRKVYHAVVLTYGADQERSLGVPGEDLTNVFSARKFVGWYNGHPADVGVCPDLSGETAVVIGHGNVALDVTRILLSPVESLQGTDIVEPALEALRKSSVRKVIVVRRRGPLEVAFTIKELREMTKIPDVDSIFRPEDFVGIREKLADLPRPRKRLVDLMLQTSEKQSNTAQPRSWELRFLRSPLRFLPDSSTGRVSGIELAVNRLETTDGGTRTVPTGETEIMPCQMVLKSIGYTSDVVDPAVPFDRKRGLVPNTHGRVESLPGVYCSGWLKTGPVGVLVATMNSSFETGQAVVKDAESGLLPADDREGSAAILRLLKAKGVRAVTFDEWLKIEEFEKARGEPKGKPSEKLLSVQEMLRALQEMEYYDEAVKYLQRASDLAREQKLNFGDDISCQLRMARKRRWQLLEEKRLQQEIELQTYLNRAHHC</sequence>
<evidence type="ECO:0000256" key="13">
    <source>
        <dbReference type="ARBA" id="ARBA00023002"/>
    </source>
</evidence>